<evidence type="ECO:0000256" key="3">
    <source>
        <dbReference type="ARBA" id="ARBA00022679"/>
    </source>
</evidence>
<evidence type="ECO:0000256" key="4">
    <source>
        <dbReference type="ARBA" id="ARBA00022695"/>
    </source>
</evidence>
<evidence type="ECO:0000256" key="5">
    <source>
        <dbReference type="ARBA" id="ARBA00022741"/>
    </source>
</evidence>
<dbReference type="EC" id="2.7.7.48" evidence="7"/>
<keyword evidence="2 7" id="KW-0696">RNA-directed RNA polymerase</keyword>
<evidence type="ECO:0000256" key="1">
    <source>
        <dbReference type="ARBA" id="ARBA00010455"/>
    </source>
</evidence>
<dbReference type="GO" id="GO:0006351">
    <property type="term" value="P:DNA-templated transcription"/>
    <property type="evidence" value="ECO:0007669"/>
    <property type="project" value="InterPro"/>
</dbReference>
<dbReference type="GO" id="GO:0003723">
    <property type="term" value="F:RNA binding"/>
    <property type="evidence" value="ECO:0007669"/>
    <property type="project" value="InterPro"/>
</dbReference>
<name>A0A0U4DRM0_9VIRU</name>
<dbReference type="OrthoDB" id="9167at10239"/>
<proteinExistence type="inferred from homology"/>
<comment type="similarity">
    <text evidence="1">Belongs to the totiviridae RNA-directed RNA polymerase family.</text>
</comment>
<dbReference type="InterPro" id="IPR001795">
    <property type="entry name" value="RNA-dir_pol_luteovirus"/>
</dbReference>
<evidence type="ECO:0000256" key="6">
    <source>
        <dbReference type="ARBA" id="ARBA00048744"/>
    </source>
</evidence>
<evidence type="ECO:0000313" key="9">
    <source>
        <dbReference type="Proteomes" id="UP000202025"/>
    </source>
</evidence>
<dbReference type="GO" id="GO:0000166">
    <property type="term" value="F:nucleotide binding"/>
    <property type="evidence" value="ECO:0007669"/>
    <property type="project" value="UniProtKB-KW"/>
</dbReference>
<keyword evidence="4 7" id="KW-0548">Nucleotidyltransferase</keyword>
<accession>A0A0U4DRM0</accession>
<protein>
    <recommendedName>
        <fullName evidence="7">RNA-directed RNA polymerase</fullName>
        <ecNumber evidence="7">2.7.7.48</ecNumber>
    </recommendedName>
</protein>
<evidence type="ECO:0000256" key="2">
    <source>
        <dbReference type="ARBA" id="ARBA00022484"/>
    </source>
</evidence>
<dbReference type="GO" id="GO:0003968">
    <property type="term" value="F:RNA-directed RNA polymerase activity"/>
    <property type="evidence" value="ECO:0007669"/>
    <property type="project" value="UniProtKB-KW"/>
</dbReference>
<dbReference type="KEGG" id="vg:26796728"/>
<keyword evidence="7" id="KW-0693">Viral RNA replication</keyword>
<dbReference type="GeneID" id="26796728"/>
<dbReference type="Proteomes" id="UP000202025">
    <property type="component" value="Segment"/>
</dbReference>
<organism evidence="8 9">
    <name type="scientific">Panax notoginseng virus A</name>
    <dbReference type="NCBI Taxonomy" id="1777016"/>
    <lineage>
        <taxon>Viruses</taxon>
        <taxon>Riboviria</taxon>
        <taxon>Orthornavirae</taxon>
        <taxon>Duplornaviricota</taxon>
        <taxon>Chrymotiviricetes</taxon>
        <taxon>Ghabrivirales</taxon>
        <taxon>Alphatotivirineae</taxon>
        <taxon>Orthototiviridae</taxon>
        <taxon>Totivirus</taxon>
        <taxon>Totivirus jyushi</taxon>
    </lineage>
</organism>
<dbReference type="SUPFAM" id="SSF56672">
    <property type="entry name" value="DNA/RNA polymerases"/>
    <property type="match status" value="1"/>
</dbReference>
<keyword evidence="9" id="KW-1185">Reference proteome</keyword>
<dbReference type="Pfam" id="PF02123">
    <property type="entry name" value="RdRP_4"/>
    <property type="match status" value="1"/>
</dbReference>
<evidence type="ECO:0000313" key="8">
    <source>
        <dbReference type="EMBL" id="ALX17420.1"/>
    </source>
</evidence>
<dbReference type="InterPro" id="IPR043502">
    <property type="entry name" value="DNA/RNA_pol_sf"/>
</dbReference>
<evidence type="ECO:0000256" key="7">
    <source>
        <dbReference type="RuleBase" id="RU364050"/>
    </source>
</evidence>
<reference evidence="8 9" key="1">
    <citation type="journal article" date="2016" name="Arch. Virol.">
        <title>Identification and molecular characterization of Panax notoginseng virus A, which may represent an undescribed novel species of the genus Totivirus, family Totiviridae.</title>
        <authorList>
            <person name="Guo L."/>
            <person name="Yang X."/>
            <person name="Wu W."/>
            <person name="Tan G."/>
            <person name="Fang S."/>
            <person name="Zhang S."/>
            <person name="Li F."/>
        </authorList>
    </citation>
    <scope>NUCLEOTIDE SEQUENCE [LARGE SCALE GENOMIC DNA]</scope>
    <source>
        <strain evidence="8">YNSL1210</strain>
    </source>
</reference>
<keyword evidence="5 7" id="KW-0547">Nucleotide-binding</keyword>
<dbReference type="RefSeq" id="YP_009225665.1">
    <property type="nucleotide sequence ID" value="NC_029096.1"/>
</dbReference>
<sequence>MSKVPLTRNNIPAWCNIRHNNLSACSREKAGYVLGHITYDIKSSVGGFGAHRVGNNSVRSVAVKCEDFWLLYVKTTHDATLLPPMIRRALSVAYSQVDGYDYSDWQLFRYLRREFKVDRKMITHARVGTGPRPEEFPRATVTGEHHTHFRPEEVWEVSKKYRAKLRAMSVVYNNLKKIEGVTEAVVSTMFLYILFARPQTAYLFACSAKIWSVRDINGLSDILKTISTPLKSVQNNDLCDVTQLFELQCLVNRGIGKVDWRKERANREKPNVVIVDEKKVYHEAMNLFRMGISHGYKYARMDLNKYVKSRWEWVPSGSVHSQYEEDEPYIKKSNMHRTKFVTVNMLSRAHIRRIFARKKEIHAWASVKYEWAKQRAIYGVDLTSSIITNFAMFRCEEVFKHRFPVGEEAAASRVHKRLKMMLDGNESFCYDFDDFNAQHSTGSMYAVLQAYMDVFRGSMSRDQVSAMEWVRDSILSVKVHNHEEGREEFYKTDGTLLSGWRLTTFMNTALNYIYFKLAGAFDVTGVRDSVHNGDDVLVAIRDIRSACSIHGAMARINARAQATKCNVFSVGEFLRVEHKVTREEGLGAQYLTRAAATLAHSRIESQEPTRLVDSIKGMVTRCEEITARSFGMETVAYELLTHSVRRLCGIFGVQAEDGYKVLKGHTLVGGAMETFDGSIKYKIREEVLIGKTVITADNRHEYATLKDMMPGILDYAEILNNQYGDYIPIDNIKKKIIYATHRQLEVTRGTRLIVTDVQHDDKYKYGRALFRMYKGLITIPYVEKARFLGIPPIAMLSHSSMKFVTKLISSVKDVDYTLRTLL</sequence>
<keyword evidence="3 7" id="KW-0808">Transferase</keyword>
<dbReference type="EMBL" id="KT388111">
    <property type="protein sequence ID" value="ALX17420.1"/>
    <property type="molecule type" value="Genomic_RNA"/>
</dbReference>
<comment type="catalytic activity">
    <reaction evidence="6 7">
        <text>RNA(n) + a ribonucleoside 5'-triphosphate = RNA(n+1) + diphosphate</text>
        <dbReference type="Rhea" id="RHEA:21248"/>
        <dbReference type="Rhea" id="RHEA-COMP:14527"/>
        <dbReference type="Rhea" id="RHEA-COMP:17342"/>
        <dbReference type="ChEBI" id="CHEBI:33019"/>
        <dbReference type="ChEBI" id="CHEBI:61557"/>
        <dbReference type="ChEBI" id="CHEBI:140395"/>
        <dbReference type="EC" id="2.7.7.48"/>
    </reaction>
</comment>